<dbReference type="AlphaFoldDB" id="A0A914H8J2"/>
<keyword evidence="2" id="KW-0732">Signal</keyword>
<accession>A0A914H8J2</accession>
<dbReference type="WBParaSite" id="Gr19_v10_g15030.t1">
    <property type="protein sequence ID" value="Gr19_v10_g15030.t1"/>
    <property type="gene ID" value="Gr19_v10_g15030"/>
</dbReference>
<evidence type="ECO:0000313" key="4">
    <source>
        <dbReference type="WBParaSite" id="Gr19_v10_g15030.t1"/>
    </source>
</evidence>
<feature type="region of interest" description="Disordered" evidence="1">
    <location>
        <begin position="67"/>
        <end position="108"/>
    </location>
</feature>
<sequence>MEKLWILILVSFVETNSLDKGESVQLFDEIFGEGWWDNDKAEEWHKLTLEHNFHNQIDRQNAQLGQIEPNSTDQNPSLTESDHSDNAKNGEEQNENIAEDERKPELTRDGFKNSYKEINEKVAKELGLSFVTIYNWKRKLGQTKPTHKYSHSEQMELMKRYYEIKDKNPENRDEDIAKMLKIGSRTLINWKRQFKRQEFHQNSVDGHAGSNVQEIVNSGRHRMPPRQPPVPEFTVQPAHLGAFVTTQ</sequence>
<feature type="compositionally biased region" description="Polar residues" evidence="1">
    <location>
        <begin position="67"/>
        <end position="79"/>
    </location>
</feature>
<organism evidence="3 4">
    <name type="scientific">Globodera rostochiensis</name>
    <name type="common">Golden nematode worm</name>
    <name type="synonym">Heterodera rostochiensis</name>
    <dbReference type="NCBI Taxonomy" id="31243"/>
    <lineage>
        <taxon>Eukaryota</taxon>
        <taxon>Metazoa</taxon>
        <taxon>Ecdysozoa</taxon>
        <taxon>Nematoda</taxon>
        <taxon>Chromadorea</taxon>
        <taxon>Rhabditida</taxon>
        <taxon>Tylenchina</taxon>
        <taxon>Tylenchomorpha</taxon>
        <taxon>Tylenchoidea</taxon>
        <taxon>Heteroderidae</taxon>
        <taxon>Heteroderinae</taxon>
        <taxon>Globodera</taxon>
    </lineage>
</organism>
<feature type="chain" id="PRO_5038078929" evidence="2">
    <location>
        <begin position="16"/>
        <end position="247"/>
    </location>
</feature>
<feature type="compositionally biased region" description="Basic and acidic residues" evidence="1">
    <location>
        <begin position="80"/>
        <end position="91"/>
    </location>
</feature>
<proteinExistence type="predicted"/>
<feature type="compositionally biased region" description="Basic and acidic residues" evidence="1">
    <location>
        <begin position="99"/>
        <end position="108"/>
    </location>
</feature>
<evidence type="ECO:0000256" key="2">
    <source>
        <dbReference type="SAM" id="SignalP"/>
    </source>
</evidence>
<protein>
    <submittedName>
        <fullName evidence="4">Homeobox domain-containing protein</fullName>
    </submittedName>
</protein>
<dbReference type="Proteomes" id="UP000887572">
    <property type="component" value="Unplaced"/>
</dbReference>
<keyword evidence="3" id="KW-1185">Reference proteome</keyword>
<name>A0A914H8J2_GLORO</name>
<evidence type="ECO:0000256" key="1">
    <source>
        <dbReference type="SAM" id="MobiDB-lite"/>
    </source>
</evidence>
<evidence type="ECO:0000313" key="3">
    <source>
        <dbReference type="Proteomes" id="UP000887572"/>
    </source>
</evidence>
<reference evidence="4" key="1">
    <citation type="submission" date="2022-11" db="UniProtKB">
        <authorList>
            <consortium name="WormBaseParasite"/>
        </authorList>
    </citation>
    <scope>IDENTIFICATION</scope>
</reference>
<feature type="signal peptide" evidence="2">
    <location>
        <begin position="1"/>
        <end position="15"/>
    </location>
</feature>